<reference evidence="4 5" key="1">
    <citation type="journal article" date="2011" name="Front. Microbiol.">
        <title>Two Strains of Crocosphaera watsonii with Highly Conserved Genomes are Distinguished by Strain-Specific Features.</title>
        <authorList>
            <person name="Bench S.R."/>
            <person name="Ilikchyan I.N."/>
            <person name="Tripp H.J."/>
            <person name="Zehr J.P."/>
        </authorList>
    </citation>
    <scope>NUCLEOTIDE SEQUENCE [LARGE SCALE GENOMIC DNA]</scope>
    <source>
        <strain evidence="4 5">WH 0003</strain>
    </source>
</reference>
<dbReference type="PANTHER" id="PTHR45743:SF2">
    <property type="entry name" value="POTASSIUM CHANNEL AKT1"/>
    <property type="match status" value="1"/>
</dbReference>
<sequence length="287" mass="32217">MELRKVYQILQDTSLGQDLKNEELQRLAEIGSMKTVDRGTILMQEGENSDALIVLLEGETEVLKGFSGKQPRQVAKQKTGSVLGEMGIFLQRPRKATVRTLTPCQIFVFQRETLRQLREKNDSLVAKIAINLGSVVSQKLENLNENVVQLLNDNEALLTTVESLDNSQSKSNLETMRTRLLSQAKQLRQSQEKVEKQLNYLNTEINHTKLTRRVAELVIALVAGGVATFGVGQLIGLAVTQVQPSTDSKQVSPASIPYINTKEDCEKRDGSVWHEEQCWDFTHSPNW</sequence>
<keyword evidence="2" id="KW-1133">Transmembrane helix</keyword>
<dbReference type="Proteomes" id="UP000003477">
    <property type="component" value="Unassembled WGS sequence"/>
</dbReference>
<evidence type="ECO:0000313" key="5">
    <source>
        <dbReference type="Proteomes" id="UP000003477"/>
    </source>
</evidence>
<keyword evidence="2" id="KW-0472">Membrane</keyword>
<dbReference type="InterPro" id="IPR045319">
    <property type="entry name" value="KAT/AKT"/>
</dbReference>
<dbReference type="GO" id="GO:0005249">
    <property type="term" value="F:voltage-gated potassium channel activity"/>
    <property type="evidence" value="ECO:0007669"/>
    <property type="project" value="InterPro"/>
</dbReference>
<dbReference type="InterPro" id="IPR000595">
    <property type="entry name" value="cNMP-bd_dom"/>
</dbReference>
<feature type="domain" description="Cyclic nucleotide-binding" evidence="3">
    <location>
        <begin position="15"/>
        <end position="117"/>
    </location>
</feature>
<feature type="coiled-coil region" evidence="1">
    <location>
        <begin position="140"/>
        <end position="204"/>
    </location>
</feature>
<dbReference type="RefSeq" id="WP_007313049.1">
    <property type="nucleotide sequence ID" value="NZ_AESD01000814.1"/>
</dbReference>
<dbReference type="AlphaFoldDB" id="G5JCY0"/>
<dbReference type="SMART" id="SM00100">
    <property type="entry name" value="cNMP"/>
    <property type="match status" value="1"/>
</dbReference>
<evidence type="ECO:0000259" key="3">
    <source>
        <dbReference type="PROSITE" id="PS50042"/>
    </source>
</evidence>
<dbReference type="PANTHER" id="PTHR45743">
    <property type="entry name" value="POTASSIUM CHANNEL AKT1"/>
    <property type="match status" value="1"/>
</dbReference>
<dbReference type="PATRIC" id="fig|423471.3.peg.4929"/>
<organism evidence="4 5">
    <name type="scientific">Crocosphaera watsonii WH 0003</name>
    <dbReference type="NCBI Taxonomy" id="423471"/>
    <lineage>
        <taxon>Bacteria</taxon>
        <taxon>Bacillati</taxon>
        <taxon>Cyanobacteriota</taxon>
        <taxon>Cyanophyceae</taxon>
        <taxon>Oscillatoriophycideae</taxon>
        <taxon>Chroococcales</taxon>
        <taxon>Aphanothecaceae</taxon>
        <taxon>Crocosphaera</taxon>
    </lineage>
</organism>
<keyword evidence="1" id="KW-0175">Coiled coil</keyword>
<dbReference type="Pfam" id="PF00027">
    <property type="entry name" value="cNMP_binding"/>
    <property type="match status" value="1"/>
</dbReference>
<accession>G5JCY0</accession>
<gene>
    <name evidence="4" type="ORF">CWATWH0003_5277</name>
</gene>
<comment type="caution">
    <text evidence="4">The sequence shown here is derived from an EMBL/GenBank/DDBJ whole genome shotgun (WGS) entry which is preliminary data.</text>
</comment>
<dbReference type="SUPFAM" id="SSF51206">
    <property type="entry name" value="cAMP-binding domain-like"/>
    <property type="match status" value="1"/>
</dbReference>
<feature type="transmembrane region" description="Helical" evidence="2">
    <location>
        <begin position="217"/>
        <end position="239"/>
    </location>
</feature>
<dbReference type="InterPro" id="IPR018490">
    <property type="entry name" value="cNMP-bd_dom_sf"/>
</dbReference>
<evidence type="ECO:0000313" key="4">
    <source>
        <dbReference type="EMBL" id="EHJ09951.1"/>
    </source>
</evidence>
<dbReference type="GeneID" id="88768600"/>
<evidence type="ECO:0000256" key="1">
    <source>
        <dbReference type="SAM" id="Coils"/>
    </source>
</evidence>
<dbReference type="InterPro" id="IPR014710">
    <property type="entry name" value="RmlC-like_jellyroll"/>
</dbReference>
<proteinExistence type="predicted"/>
<protein>
    <submittedName>
        <fullName evidence="4">Protein phosphatase/cyclic nucleotide-binding domain protein</fullName>
    </submittedName>
</protein>
<keyword evidence="2" id="KW-0812">Transmembrane</keyword>
<dbReference type="PROSITE" id="PS50042">
    <property type="entry name" value="CNMP_BINDING_3"/>
    <property type="match status" value="1"/>
</dbReference>
<dbReference type="EMBL" id="AESD01000814">
    <property type="protein sequence ID" value="EHJ09951.1"/>
    <property type="molecule type" value="Genomic_DNA"/>
</dbReference>
<dbReference type="CDD" id="cd00038">
    <property type="entry name" value="CAP_ED"/>
    <property type="match status" value="1"/>
</dbReference>
<evidence type="ECO:0000256" key="2">
    <source>
        <dbReference type="SAM" id="Phobius"/>
    </source>
</evidence>
<name>G5JCY0_CROWT</name>
<dbReference type="Gene3D" id="2.60.120.10">
    <property type="entry name" value="Jelly Rolls"/>
    <property type="match status" value="1"/>
</dbReference>